<dbReference type="EMBL" id="LR796365">
    <property type="protein sequence ID" value="CAB4139687.1"/>
    <property type="molecule type" value="Genomic_DNA"/>
</dbReference>
<name>A0A6J5M2U0_9CAUD</name>
<evidence type="ECO:0000313" key="1">
    <source>
        <dbReference type="EMBL" id="CAB4139687.1"/>
    </source>
</evidence>
<sequence>MVYLALRKVAPKGFFQKIFWWITKWRLLTQFPHAGVVIKNDFYGNELLHTTVFRGVHSLSKNEYCNDDWVFFHVDISDSLVKDRYFSVIGAGYDWFSLLAFVITFRFTKASWFYCYELSWFLLKGEIPTFRVTPEMLLKLVLQINNKNDDKLNGDSK</sequence>
<organism evidence="1">
    <name type="scientific">uncultured Caudovirales phage</name>
    <dbReference type="NCBI Taxonomy" id="2100421"/>
    <lineage>
        <taxon>Viruses</taxon>
        <taxon>Duplodnaviria</taxon>
        <taxon>Heunggongvirae</taxon>
        <taxon>Uroviricota</taxon>
        <taxon>Caudoviricetes</taxon>
        <taxon>Peduoviridae</taxon>
        <taxon>Maltschvirus</taxon>
        <taxon>Maltschvirus maltsch</taxon>
    </lineage>
</organism>
<gene>
    <name evidence="2" type="ORF">UFOVP1607_43</name>
    <name evidence="1" type="ORF">UFOVP352_19</name>
</gene>
<accession>A0A6J5M2U0</accession>
<proteinExistence type="predicted"/>
<evidence type="ECO:0000313" key="2">
    <source>
        <dbReference type="EMBL" id="CAB4218805.1"/>
    </source>
</evidence>
<reference evidence="1" key="1">
    <citation type="submission" date="2020-04" db="EMBL/GenBank/DDBJ databases">
        <authorList>
            <person name="Chiriac C."/>
            <person name="Salcher M."/>
            <person name="Ghai R."/>
            <person name="Kavagutti S V."/>
        </authorList>
    </citation>
    <scope>NUCLEOTIDE SEQUENCE</scope>
</reference>
<dbReference type="EMBL" id="LR797466">
    <property type="protein sequence ID" value="CAB4218805.1"/>
    <property type="molecule type" value="Genomic_DNA"/>
</dbReference>
<protein>
    <submittedName>
        <fullName evidence="1">Uncharacterized protein</fullName>
    </submittedName>
</protein>